<organism evidence="1 2">
    <name type="scientific">Ascaris lumbricoides</name>
    <name type="common">Giant roundworm</name>
    <dbReference type="NCBI Taxonomy" id="6252"/>
    <lineage>
        <taxon>Eukaryota</taxon>
        <taxon>Metazoa</taxon>
        <taxon>Ecdysozoa</taxon>
        <taxon>Nematoda</taxon>
        <taxon>Chromadorea</taxon>
        <taxon>Rhabditida</taxon>
        <taxon>Spirurina</taxon>
        <taxon>Ascaridomorpha</taxon>
        <taxon>Ascaridoidea</taxon>
        <taxon>Ascarididae</taxon>
        <taxon>Ascaris</taxon>
    </lineage>
</organism>
<dbReference type="WBParaSite" id="ALUE_0001356301-mRNA-1">
    <property type="protein sequence ID" value="ALUE_0001356301-mRNA-1"/>
    <property type="gene ID" value="ALUE_0001356301"/>
</dbReference>
<sequence>MSVGARLGRVRAAIAKQSTPRAYRKKYRSYCPRGQLAGPRFRWSDSPLLLCLIVVFHRQDYETTVGLL</sequence>
<reference evidence="2" key="1">
    <citation type="submission" date="2017-02" db="UniProtKB">
        <authorList>
            <consortium name="WormBaseParasite"/>
        </authorList>
    </citation>
    <scope>IDENTIFICATION</scope>
</reference>
<protein>
    <submittedName>
        <fullName evidence="2">Uncharacterized protein</fullName>
    </submittedName>
</protein>
<evidence type="ECO:0000313" key="1">
    <source>
        <dbReference type="Proteomes" id="UP000036681"/>
    </source>
</evidence>
<accession>A0A0M3I8B7</accession>
<name>A0A0M3I8B7_ASCLU</name>
<proteinExistence type="predicted"/>
<dbReference type="Proteomes" id="UP000036681">
    <property type="component" value="Unplaced"/>
</dbReference>
<keyword evidence="1" id="KW-1185">Reference proteome</keyword>
<evidence type="ECO:0000313" key="2">
    <source>
        <dbReference type="WBParaSite" id="ALUE_0001356301-mRNA-1"/>
    </source>
</evidence>
<dbReference type="AlphaFoldDB" id="A0A0M3I8B7"/>